<protein>
    <recommendedName>
        <fullName evidence="6">Leucine-binding protein domain-containing protein</fullName>
    </recommendedName>
</protein>
<dbReference type="PATRIC" id="fig|1280953.3.peg.1451"/>
<evidence type="ECO:0000313" key="7">
    <source>
        <dbReference type="EMBL" id="KDA03165.1"/>
    </source>
</evidence>
<comment type="caution">
    <text evidence="7">The sequence shown here is derived from an EMBL/GenBank/DDBJ whole genome shotgun (WGS) entry which is preliminary data.</text>
</comment>
<dbReference type="PROSITE" id="PS51257">
    <property type="entry name" value="PROKAR_LIPOPROTEIN"/>
    <property type="match status" value="1"/>
</dbReference>
<feature type="region of interest" description="Disordered" evidence="4">
    <location>
        <begin position="27"/>
        <end position="48"/>
    </location>
</feature>
<dbReference type="Proteomes" id="UP000024942">
    <property type="component" value="Unassembled WGS sequence"/>
</dbReference>
<dbReference type="EMBL" id="ARYL01000008">
    <property type="protein sequence ID" value="KDA03165.1"/>
    <property type="molecule type" value="Genomic_DNA"/>
</dbReference>
<dbReference type="STRING" id="1280953.HOC_07163"/>
<dbReference type="CDD" id="cd06339">
    <property type="entry name" value="PBP1_YraM_LppC_lipoprotein-like"/>
    <property type="match status" value="1"/>
</dbReference>
<accession>A0A059G995</accession>
<evidence type="ECO:0000259" key="6">
    <source>
        <dbReference type="Pfam" id="PF13458"/>
    </source>
</evidence>
<evidence type="ECO:0000256" key="4">
    <source>
        <dbReference type="SAM" id="MobiDB-lite"/>
    </source>
</evidence>
<dbReference type="InterPro" id="IPR028082">
    <property type="entry name" value="Peripla_BP_I"/>
</dbReference>
<comment type="similarity">
    <text evidence="1">Belongs to the leucine-binding protein family.</text>
</comment>
<keyword evidence="8" id="KW-1185">Reference proteome</keyword>
<proteinExistence type="inferred from homology"/>
<dbReference type="Gene3D" id="3.40.50.2300">
    <property type="match status" value="2"/>
</dbReference>
<dbReference type="GO" id="GO:0006865">
    <property type="term" value="P:amino acid transport"/>
    <property type="evidence" value="ECO:0007669"/>
    <property type="project" value="UniProtKB-KW"/>
</dbReference>
<dbReference type="SUPFAM" id="SSF53822">
    <property type="entry name" value="Periplasmic binding protein-like I"/>
    <property type="match status" value="1"/>
</dbReference>
<keyword evidence="3" id="KW-0813">Transport</keyword>
<reference evidence="7 8" key="1">
    <citation type="journal article" date="2014" name="Antonie Van Leeuwenhoek">
        <title>Hyphomonas beringensis sp. nov. and Hyphomonas chukchiensis sp. nov., isolated from surface seawater of the Bering Sea and Chukchi Sea.</title>
        <authorList>
            <person name="Li C."/>
            <person name="Lai Q."/>
            <person name="Li G."/>
            <person name="Dong C."/>
            <person name="Wang J."/>
            <person name="Liao Y."/>
            <person name="Shao Z."/>
        </authorList>
    </citation>
    <scope>NUCLEOTIDE SEQUENCE [LARGE SCALE GENOMIC DNA]</scope>
    <source>
        <strain evidence="7 8">SCH89</strain>
    </source>
</reference>
<gene>
    <name evidence="7" type="ORF">HOC_07163</name>
</gene>
<keyword evidence="3" id="KW-0029">Amino-acid transport</keyword>
<evidence type="ECO:0000256" key="1">
    <source>
        <dbReference type="ARBA" id="ARBA00010062"/>
    </source>
</evidence>
<feature type="signal peptide" evidence="5">
    <location>
        <begin position="1"/>
        <end position="26"/>
    </location>
</feature>
<evidence type="ECO:0000256" key="2">
    <source>
        <dbReference type="ARBA" id="ARBA00022729"/>
    </source>
</evidence>
<dbReference type="PANTHER" id="PTHR30483:SF6">
    <property type="entry name" value="PERIPLASMIC BINDING PROTEIN OF ABC TRANSPORTER FOR NATURAL AMINO ACIDS"/>
    <property type="match status" value="1"/>
</dbReference>
<dbReference type="InterPro" id="IPR028081">
    <property type="entry name" value="Leu-bd"/>
</dbReference>
<name>A0A059G995_9PROT</name>
<dbReference type="InterPro" id="IPR051010">
    <property type="entry name" value="BCAA_transport"/>
</dbReference>
<evidence type="ECO:0000256" key="3">
    <source>
        <dbReference type="ARBA" id="ARBA00022970"/>
    </source>
</evidence>
<feature type="chain" id="PRO_5001573397" description="Leucine-binding protein domain-containing protein" evidence="5">
    <location>
        <begin position="27"/>
        <end position="426"/>
    </location>
</feature>
<keyword evidence="2 5" id="KW-0732">Signal</keyword>
<evidence type="ECO:0000256" key="5">
    <source>
        <dbReference type="SAM" id="SignalP"/>
    </source>
</evidence>
<dbReference type="eggNOG" id="COG3107">
    <property type="taxonomic scope" value="Bacteria"/>
</dbReference>
<dbReference type="PANTHER" id="PTHR30483">
    <property type="entry name" value="LEUCINE-SPECIFIC-BINDING PROTEIN"/>
    <property type="match status" value="1"/>
</dbReference>
<organism evidence="7 8">
    <name type="scientific">Hyphomonas oceanitis SCH89</name>
    <dbReference type="NCBI Taxonomy" id="1280953"/>
    <lineage>
        <taxon>Bacteria</taxon>
        <taxon>Pseudomonadati</taxon>
        <taxon>Pseudomonadota</taxon>
        <taxon>Alphaproteobacteria</taxon>
        <taxon>Hyphomonadales</taxon>
        <taxon>Hyphomonadaceae</taxon>
        <taxon>Hyphomonas</taxon>
    </lineage>
</organism>
<evidence type="ECO:0000313" key="8">
    <source>
        <dbReference type="Proteomes" id="UP000024942"/>
    </source>
</evidence>
<sequence>MLRKLKAPSLVLASLLLATACATAPARPPVQIGTGEPRVDPVTGEPMTPREIDEARVNELNPPKSVRGDGGLTPPFMEGRDVKRAAVLLPFSHPNAQVRAEAESMLAGIELALFEYAGDNFLIMPKDTAGKQSVTEARLDESLKEGADIVLGPLFGANVKAIKPVASKQQVPIVAFSNDRSAAGGGAYLASISPEEEVTRVMEYAASRGVRTFAFLGPNTEYGKQVEAAMRYQAAQQGGVMASSAFYDPSGGAGAEARQIASVLKSEAGRGKVAVMIPERGVKLLSVAPLLPYNGAPMQNVMLMGTSLWDDSSIWREPTLSGGVYAAPDPANLVGFKQTYKRIYGRNPTDLAAVAYDAAALSVRLATDDNIRYNGVTDPDGFMGVNGLFRFRIDGTSQRGLAVMQINASGPSVVEKGITAFGPGSS</sequence>
<dbReference type="Pfam" id="PF13458">
    <property type="entry name" value="Peripla_BP_6"/>
    <property type="match status" value="1"/>
</dbReference>
<dbReference type="AlphaFoldDB" id="A0A059G995"/>
<feature type="domain" description="Leucine-binding protein" evidence="6">
    <location>
        <begin position="86"/>
        <end position="366"/>
    </location>
</feature>